<gene>
    <name evidence="2" type="ORF">EMQ25_00835</name>
</gene>
<accession>A0A433XKD5</accession>
<reference evidence="2 3" key="1">
    <citation type="journal article" date="2016" name="Int. J. Syst. Evol. Microbiol.">
        <title>Arsenicitalea aurantiaca gen. nov., sp. nov., a new member of the family Hyphomicrobiaceae, isolated from high-arsenic sediment.</title>
        <authorList>
            <person name="Mu Y."/>
            <person name="Zhou L."/>
            <person name="Zeng X.C."/>
            <person name="Liu L."/>
            <person name="Pan Y."/>
            <person name="Chen X."/>
            <person name="Wang J."/>
            <person name="Li S."/>
            <person name="Li W.J."/>
            <person name="Wang Y."/>
        </authorList>
    </citation>
    <scope>NUCLEOTIDE SEQUENCE [LARGE SCALE GENOMIC DNA]</scope>
    <source>
        <strain evidence="2 3">42-50</strain>
    </source>
</reference>
<dbReference type="AlphaFoldDB" id="A0A433XKD5"/>
<keyword evidence="3" id="KW-1185">Reference proteome</keyword>
<dbReference type="Proteomes" id="UP000281547">
    <property type="component" value="Unassembled WGS sequence"/>
</dbReference>
<dbReference type="EMBL" id="RZNJ01000001">
    <property type="protein sequence ID" value="RUT34541.1"/>
    <property type="molecule type" value="Genomic_DNA"/>
</dbReference>
<evidence type="ECO:0000313" key="2">
    <source>
        <dbReference type="EMBL" id="RUT34541.1"/>
    </source>
</evidence>
<sequence>MSLTTNPPKGSALLWYVDELKRRYDEDDGTSSNPETEAFLGALRVRSEPRLWKLSTADVRAHYLPHLLELCFGADAAKAFFDMPDAFIDDYVLQIQELAYANSTAEERRPPKDTTRQSIAEGVVIATFFEQMALHPGAPLYSIFREVRSRLGPGIDRHAVARLVKKHVLRRSSGTSFELIKSVADAYSTLMREADQRAALRRSSKSPQRFSPRIAQGST</sequence>
<evidence type="ECO:0000313" key="3">
    <source>
        <dbReference type="Proteomes" id="UP000281547"/>
    </source>
</evidence>
<dbReference type="RefSeq" id="WP_127186660.1">
    <property type="nucleotide sequence ID" value="NZ_RZNJ01000001.1"/>
</dbReference>
<proteinExistence type="predicted"/>
<comment type="caution">
    <text evidence="2">The sequence shown here is derived from an EMBL/GenBank/DDBJ whole genome shotgun (WGS) entry which is preliminary data.</text>
</comment>
<name>A0A433XKD5_9HYPH</name>
<evidence type="ECO:0000256" key="1">
    <source>
        <dbReference type="SAM" id="MobiDB-lite"/>
    </source>
</evidence>
<feature type="region of interest" description="Disordered" evidence="1">
    <location>
        <begin position="198"/>
        <end position="219"/>
    </location>
</feature>
<organism evidence="2 3">
    <name type="scientific">Arsenicitalea aurantiaca</name>
    <dbReference type="NCBI Taxonomy" id="1783274"/>
    <lineage>
        <taxon>Bacteria</taxon>
        <taxon>Pseudomonadati</taxon>
        <taxon>Pseudomonadota</taxon>
        <taxon>Alphaproteobacteria</taxon>
        <taxon>Hyphomicrobiales</taxon>
        <taxon>Devosiaceae</taxon>
        <taxon>Arsenicitalea</taxon>
    </lineage>
</organism>
<protein>
    <submittedName>
        <fullName evidence="2">Uncharacterized protein</fullName>
    </submittedName>
</protein>